<evidence type="ECO:0000256" key="10">
    <source>
        <dbReference type="ARBA" id="ARBA00022915"/>
    </source>
</evidence>
<dbReference type="PIRSF" id="PIRSF000148">
    <property type="entry name" value="ASA_dh"/>
    <property type="match status" value="1"/>
</dbReference>
<evidence type="ECO:0000256" key="5">
    <source>
        <dbReference type="ARBA" id="ARBA00011738"/>
    </source>
</evidence>
<evidence type="ECO:0000256" key="7">
    <source>
        <dbReference type="ARBA" id="ARBA00022605"/>
    </source>
</evidence>
<comment type="pathway">
    <text evidence="3 15">Amino-acid biosynthesis; L-threonine biosynthesis; L-threonine from L-aspartate: step 2/5.</text>
</comment>
<dbReference type="GO" id="GO:0046983">
    <property type="term" value="F:protein dimerization activity"/>
    <property type="evidence" value="ECO:0007669"/>
    <property type="project" value="InterPro"/>
</dbReference>
<dbReference type="InterPro" id="IPR036291">
    <property type="entry name" value="NAD(P)-bd_dom_sf"/>
</dbReference>
<comment type="catalytic activity">
    <reaction evidence="14 15">
        <text>L-aspartate 4-semialdehyde + phosphate + NADP(+) = 4-phospho-L-aspartate + NADPH + H(+)</text>
        <dbReference type="Rhea" id="RHEA:24284"/>
        <dbReference type="ChEBI" id="CHEBI:15378"/>
        <dbReference type="ChEBI" id="CHEBI:43474"/>
        <dbReference type="ChEBI" id="CHEBI:57535"/>
        <dbReference type="ChEBI" id="CHEBI:57783"/>
        <dbReference type="ChEBI" id="CHEBI:58349"/>
        <dbReference type="ChEBI" id="CHEBI:537519"/>
        <dbReference type="EC" id="1.2.1.11"/>
    </reaction>
</comment>
<feature type="binding site" evidence="15">
    <location>
        <position position="314"/>
    </location>
    <ligand>
        <name>NADP(+)</name>
        <dbReference type="ChEBI" id="CHEBI:58349"/>
    </ligand>
</feature>
<feature type="binding site" evidence="15">
    <location>
        <position position="234"/>
    </location>
    <ligand>
        <name>substrate</name>
    </ligand>
</feature>
<feature type="binding site" evidence="15">
    <location>
        <begin position="158"/>
        <end position="159"/>
    </location>
    <ligand>
        <name>NADP(+)</name>
        <dbReference type="ChEBI" id="CHEBI:58349"/>
    </ligand>
</feature>
<evidence type="ECO:0000313" key="19">
    <source>
        <dbReference type="Proteomes" id="UP000334923"/>
    </source>
</evidence>
<dbReference type="GO" id="GO:0019877">
    <property type="term" value="P:diaminopimelate biosynthetic process"/>
    <property type="evidence" value="ECO:0007669"/>
    <property type="project" value="UniProtKB-UniRule"/>
</dbReference>
<dbReference type="CDD" id="cd18131">
    <property type="entry name" value="ASADH_C_bac_euk_like"/>
    <property type="match status" value="1"/>
</dbReference>
<sequence>MGLRIGIVGVTGAVGQEALHLLEGGTLPIAEIRLFASSRSADRILSFRHEPIRVEEVGEERLAALDYVFFSAGGSVSRRYAPIAVKGGAVVIDNSSAFRMADEVPLVVPEVNAKTLRRHSGIIANPNCTAAILATAVWPLHQAAVVERIVVATYQAASGAGAKALSELDAQVRQYAAGEAIRKKVFPEQIAFNVFSHNTPVDESGFNEEENKVAQEIRKIFGEPTLGICATCIRVPVFRAHSEAIVLETRRKLSAEEAREILRHAPGVVVVDDRQANQFPTPLEAAGKREILVGRLREDPSHPRALALFVSGDQLLKGAAWNAIQILERLAAG</sequence>
<comment type="pathway">
    <text evidence="1 15">Amino-acid biosynthesis; L-methionine biosynthesis via de novo pathway; L-homoserine from L-aspartate: step 2/3.</text>
</comment>
<keyword evidence="9 15" id="KW-0521">NADP</keyword>
<dbReference type="Pfam" id="PF01118">
    <property type="entry name" value="Semialdhyde_dh"/>
    <property type="match status" value="1"/>
</dbReference>
<dbReference type="UniPathway" id="UPA00050">
    <property type="reaction ID" value="UER00463"/>
</dbReference>
<keyword evidence="19" id="KW-1185">Reference proteome</keyword>
<evidence type="ECO:0000256" key="3">
    <source>
        <dbReference type="ARBA" id="ARBA00005097"/>
    </source>
</evidence>
<feature type="binding site" evidence="15">
    <location>
        <position position="99"/>
    </location>
    <ligand>
        <name>phosphate</name>
        <dbReference type="ChEBI" id="CHEBI:43474"/>
    </ligand>
</feature>
<feature type="active site" description="Proton acceptor" evidence="15 16">
    <location>
        <position position="241"/>
    </location>
</feature>
<keyword evidence="7 15" id="KW-0028">Amino-acid biosynthesis</keyword>
<dbReference type="InterPro" id="IPR012080">
    <property type="entry name" value="Asp_semialdehyde_DH"/>
</dbReference>
<feature type="binding site" evidence="15">
    <location>
        <begin position="39"/>
        <end position="40"/>
    </location>
    <ligand>
        <name>NADP(+)</name>
        <dbReference type="ChEBI" id="CHEBI:58349"/>
    </ligand>
</feature>
<dbReference type="HAMAP" id="MF_02121">
    <property type="entry name" value="ASADH"/>
    <property type="match status" value="1"/>
</dbReference>
<dbReference type="Gene3D" id="3.30.360.10">
    <property type="entry name" value="Dihydrodipicolinate Reductase, domain 2"/>
    <property type="match status" value="1"/>
</dbReference>
<dbReference type="Proteomes" id="UP000334923">
    <property type="component" value="Unassembled WGS sequence"/>
</dbReference>
<dbReference type="UniPathway" id="UPA00051">
    <property type="reaction ID" value="UER00464"/>
</dbReference>
<keyword evidence="12 15" id="KW-0457">Lysine biosynthesis</keyword>
<dbReference type="GO" id="GO:0071266">
    <property type="term" value="P:'de novo' L-methionine biosynthetic process"/>
    <property type="evidence" value="ECO:0007669"/>
    <property type="project" value="UniProtKB-UniRule"/>
</dbReference>
<comment type="similarity">
    <text evidence="4 15">Belongs to the aspartate-semialdehyde dehydrogenase family.</text>
</comment>
<dbReference type="SMART" id="SM00859">
    <property type="entry name" value="Semialdhyde_dh"/>
    <property type="match status" value="1"/>
</dbReference>
<dbReference type="GO" id="GO:0004073">
    <property type="term" value="F:aspartate-semialdehyde dehydrogenase activity"/>
    <property type="evidence" value="ECO:0007669"/>
    <property type="project" value="UniProtKB-UniRule"/>
</dbReference>
<feature type="binding site" evidence="15">
    <location>
        <position position="208"/>
    </location>
    <ligand>
        <name>substrate</name>
    </ligand>
</feature>
<dbReference type="InterPro" id="IPR005986">
    <property type="entry name" value="Asp_semialdehyde_DH_beta"/>
</dbReference>
<dbReference type="GO" id="GO:0009097">
    <property type="term" value="P:isoleucine biosynthetic process"/>
    <property type="evidence" value="ECO:0007669"/>
    <property type="project" value="UniProtKB-UniRule"/>
</dbReference>
<comment type="subunit">
    <text evidence="5 15">Homodimer.</text>
</comment>
<comment type="function">
    <text evidence="15">Catalyzes the NADPH-dependent formation of L-aspartate-semialdehyde (L-ASA) by the reductive dephosphorylation of L-aspartyl-4-phosphate.</text>
</comment>
<dbReference type="PANTHER" id="PTHR46278">
    <property type="entry name" value="DEHYDROGENASE, PUTATIVE-RELATED"/>
    <property type="match status" value="1"/>
</dbReference>
<evidence type="ECO:0000259" key="17">
    <source>
        <dbReference type="SMART" id="SM00859"/>
    </source>
</evidence>
<keyword evidence="11 15" id="KW-0560">Oxidoreductase</keyword>
<evidence type="ECO:0000256" key="12">
    <source>
        <dbReference type="ARBA" id="ARBA00023154"/>
    </source>
</evidence>
<dbReference type="CDD" id="cd02316">
    <property type="entry name" value="VcASADH2_like_N"/>
    <property type="match status" value="1"/>
</dbReference>
<evidence type="ECO:0000256" key="14">
    <source>
        <dbReference type="ARBA" id="ARBA00047891"/>
    </source>
</evidence>
<evidence type="ECO:0000256" key="6">
    <source>
        <dbReference type="ARBA" id="ARBA00013120"/>
    </source>
</evidence>
<evidence type="ECO:0000256" key="8">
    <source>
        <dbReference type="ARBA" id="ARBA00022697"/>
    </source>
</evidence>
<feature type="binding site" evidence="15">
    <location>
        <begin position="11"/>
        <end position="14"/>
    </location>
    <ligand>
        <name>NADP(+)</name>
        <dbReference type="ChEBI" id="CHEBI:58349"/>
    </ligand>
</feature>
<dbReference type="AlphaFoldDB" id="A0A5E6M8V6"/>
<dbReference type="NCBIfam" id="NF011456">
    <property type="entry name" value="PRK14874.1"/>
    <property type="match status" value="1"/>
</dbReference>
<comment type="caution">
    <text evidence="15">Lacks conserved residue(s) required for the propagation of feature annotation.</text>
</comment>
<feature type="binding site" evidence="15">
    <location>
        <position position="155"/>
    </location>
    <ligand>
        <name>substrate</name>
    </ligand>
</feature>
<dbReference type="EC" id="1.2.1.11" evidence="6 15"/>
<organism evidence="18 19">
    <name type="scientific">Methylacidimicrobium tartarophylax</name>
    <dbReference type="NCBI Taxonomy" id="1041768"/>
    <lineage>
        <taxon>Bacteria</taxon>
        <taxon>Pseudomonadati</taxon>
        <taxon>Verrucomicrobiota</taxon>
        <taxon>Methylacidimicrobium</taxon>
    </lineage>
</organism>
<evidence type="ECO:0000256" key="2">
    <source>
        <dbReference type="ARBA" id="ARBA00005076"/>
    </source>
</evidence>
<feature type="active site" description="Acyl-thioester intermediate" evidence="15 16">
    <location>
        <position position="128"/>
    </location>
</feature>
<evidence type="ECO:0000256" key="16">
    <source>
        <dbReference type="PIRSR" id="PIRSR000148-1"/>
    </source>
</evidence>
<dbReference type="InterPro" id="IPR000534">
    <property type="entry name" value="Semialdehyde_DH_NAD-bd"/>
</dbReference>
<reference evidence="18 19" key="1">
    <citation type="submission" date="2019-09" db="EMBL/GenBank/DDBJ databases">
        <authorList>
            <person name="Cremers G."/>
        </authorList>
    </citation>
    <scope>NUCLEOTIDE SEQUENCE [LARGE SCALE GENOMIC DNA]</scope>
    <source>
        <strain evidence="18">4A</strain>
    </source>
</reference>
<dbReference type="Gene3D" id="3.40.50.720">
    <property type="entry name" value="NAD(P)-binding Rossmann-like Domain"/>
    <property type="match status" value="1"/>
</dbReference>
<dbReference type="EMBL" id="CABFVA020000011">
    <property type="protein sequence ID" value="VVM04747.1"/>
    <property type="molecule type" value="Genomic_DNA"/>
</dbReference>
<dbReference type="Pfam" id="PF02774">
    <property type="entry name" value="Semialdhyde_dhC"/>
    <property type="match status" value="1"/>
</dbReference>
<dbReference type="SUPFAM" id="SSF51735">
    <property type="entry name" value="NAD(P)-binding Rossmann-fold domains"/>
    <property type="match status" value="1"/>
</dbReference>
<dbReference type="SUPFAM" id="SSF55347">
    <property type="entry name" value="Glyceraldehyde-3-phosphate dehydrogenase-like, C-terminal domain"/>
    <property type="match status" value="1"/>
</dbReference>
<dbReference type="GO" id="GO:0050661">
    <property type="term" value="F:NADP binding"/>
    <property type="evidence" value="ECO:0007669"/>
    <property type="project" value="UniProtKB-UniRule"/>
</dbReference>
<dbReference type="InterPro" id="IPR012280">
    <property type="entry name" value="Semialdhyde_DH_dimer_dom"/>
</dbReference>
<dbReference type="OrthoDB" id="9805684at2"/>
<dbReference type="NCBIfam" id="TIGR01296">
    <property type="entry name" value="asd_B"/>
    <property type="match status" value="1"/>
</dbReference>
<accession>A0A5E6M8V6</accession>
<dbReference type="GO" id="GO:0051287">
    <property type="term" value="F:NAD binding"/>
    <property type="evidence" value="ECO:0007669"/>
    <property type="project" value="InterPro"/>
</dbReference>
<dbReference type="UniPathway" id="UPA00034">
    <property type="reaction ID" value="UER00016"/>
</dbReference>
<name>A0A5E6M8V6_9BACT</name>
<comment type="pathway">
    <text evidence="2 15">Amino-acid biosynthesis; L-lysine biosynthesis via DAP pathway; (S)-tetrahydrodipicolinate from L-aspartate: step 2/4.</text>
</comment>
<dbReference type="GO" id="GO:0009089">
    <property type="term" value="P:lysine biosynthetic process via diaminopimelate"/>
    <property type="evidence" value="ECO:0007669"/>
    <property type="project" value="UniProtKB-UniRule"/>
</dbReference>
<evidence type="ECO:0000256" key="11">
    <source>
        <dbReference type="ARBA" id="ARBA00023002"/>
    </source>
</evidence>
<evidence type="ECO:0000256" key="9">
    <source>
        <dbReference type="ARBA" id="ARBA00022857"/>
    </source>
</evidence>
<evidence type="ECO:0000256" key="13">
    <source>
        <dbReference type="ARBA" id="ARBA00023167"/>
    </source>
</evidence>
<proteinExistence type="inferred from homology"/>
<feature type="domain" description="Semialdehyde dehydrogenase NAD-binding" evidence="17">
    <location>
        <begin position="4"/>
        <end position="119"/>
    </location>
</feature>
<evidence type="ECO:0000313" key="18">
    <source>
        <dbReference type="EMBL" id="VVM04747.1"/>
    </source>
</evidence>
<dbReference type="RefSeq" id="WP_142659150.1">
    <property type="nucleotide sequence ID" value="NZ_CABFVA020000011.1"/>
</dbReference>
<keyword evidence="10 15" id="KW-0220">Diaminopimelate biosynthesis</keyword>
<evidence type="ECO:0000256" key="15">
    <source>
        <dbReference type="HAMAP-Rule" id="MF_02121"/>
    </source>
</evidence>
<evidence type="ECO:0000256" key="4">
    <source>
        <dbReference type="ARBA" id="ARBA00010584"/>
    </source>
</evidence>
<evidence type="ECO:0000256" key="1">
    <source>
        <dbReference type="ARBA" id="ARBA00005021"/>
    </source>
</evidence>
<dbReference type="GO" id="GO:0009088">
    <property type="term" value="P:threonine biosynthetic process"/>
    <property type="evidence" value="ECO:0007669"/>
    <property type="project" value="UniProtKB-UniRule"/>
</dbReference>
<keyword evidence="8 15" id="KW-0791">Threonine biosynthesis</keyword>
<keyword evidence="13 15" id="KW-0486">Methionine biosynthesis</keyword>
<protein>
    <recommendedName>
        <fullName evidence="6 15">Aspartate-semialdehyde dehydrogenase</fullName>
        <shortName evidence="15">ASA dehydrogenase</shortName>
        <shortName evidence="15">ASADH</shortName>
        <ecNumber evidence="6 15">1.2.1.11</ecNumber>
    </recommendedName>
    <alternativeName>
        <fullName evidence="15">Aspartate-beta-semialdehyde dehydrogenase</fullName>
    </alternativeName>
</protein>
<gene>
    <name evidence="15 18" type="primary">asd</name>
    <name evidence="18" type="ORF">MAMT_00277</name>
</gene>
<dbReference type="PANTHER" id="PTHR46278:SF2">
    <property type="entry name" value="ASPARTATE-SEMIALDEHYDE DEHYDROGENASE"/>
    <property type="match status" value="1"/>
</dbReference>